<evidence type="ECO:0000313" key="4">
    <source>
        <dbReference type="Proteomes" id="UP000422108"/>
    </source>
</evidence>
<feature type="domain" description="AMP-binding enzyme C-terminal" evidence="2">
    <location>
        <begin position="452"/>
        <end position="528"/>
    </location>
</feature>
<sequence length="544" mass="60914">MPVHTDNIYAAFERMARSCPSHSAVIYLGSRFSYSEVRVAAERLAGALIALGVRPGEKVVIYLPNSVHWIVSWLGILRAGGVCVPVSPIYLPHDLAHIVDNSGASMIVCADTNFGYVQRVMSESLVENVVVARMADMLPGYKRTFGWFFNMIPRGRVAWDGKTYHFRKLLHNGITSQLPELPIDPLKTAEMLYTGGTTQSSKGVPISHRHFLVSAREQIRTSRPLIPSRENIVLCHSPLFHILGQTCGLAILLVGGTLLIQPSVNLDATFDAIARFKVRALIAVPSFYRMMLEHERLDQYNLTSVDYWFSAGDVLPLELNRRWESRFGKIIHQGYGCTETCGGVAMCPVDRPFPANSVGHVVSSKKVKIVDPIFLDPVKAGEPGELLVHSENMPTAYVDNAKQTREAFIDLDGLTWYRTSDVMRMDNHGNLFFVDRTTDTINHDGHQVSASEIEAVLQEHPAVVATCVVGVEDKTVGERIKACVVLKSDIKGITGYELIKWCRKRLLPHKVPQYIEFRDMLPKSKLGKLLRREVREEERQRAEA</sequence>
<feature type="domain" description="AMP-dependent synthetase/ligase" evidence="1">
    <location>
        <begin position="12"/>
        <end position="397"/>
    </location>
</feature>
<dbReference type="InterPro" id="IPR050237">
    <property type="entry name" value="ATP-dep_AMP-bd_enzyme"/>
</dbReference>
<reference evidence="3 4" key="1">
    <citation type="submission" date="2019-11" db="EMBL/GenBank/DDBJ databases">
        <title>Comparative genomics of hydrocarbon-degrading Desulfosarcina strains.</title>
        <authorList>
            <person name="Watanabe M."/>
            <person name="Kojima H."/>
            <person name="Fukui M."/>
        </authorList>
    </citation>
    <scope>NUCLEOTIDE SEQUENCE [LARGE SCALE GENOMIC DNA]</scope>
    <source>
        <strain evidence="4">oXyS1</strain>
    </source>
</reference>
<evidence type="ECO:0000259" key="2">
    <source>
        <dbReference type="Pfam" id="PF13193"/>
    </source>
</evidence>
<name>A0A5K8AKB9_9BACT</name>
<dbReference type="EMBL" id="AP021879">
    <property type="protein sequence ID" value="BBO93152.1"/>
    <property type="molecule type" value="Genomic_DNA"/>
</dbReference>
<dbReference type="InterPro" id="IPR025110">
    <property type="entry name" value="AMP-bd_C"/>
</dbReference>
<gene>
    <name evidence="3" type="ORF">DSCOOX_63320</name>
</gene>
<proteinExistence type="predicted"/>
<keyword evidence="4" id="KW-1185">Reference proteome</keyword>
<evidence type="ECO:0000313" key="3">
    <source>
        <dbReference type="EMBL" id="BBO93152.1"/>
    </source>
</evidence>
<dbReference type="Gene3D" id="3.30.300.30">
    <property type="match status" value="1"/>
</dbReference>
<dbReference type="Gene3D" id="3.40.50.12780">
    <property type="entry name" value="N-terminal domain of ligase-like"/>
    <property type="match status" value="1"/>
</dbReference>
<protein>
    <submittedName>
        <fullName evidence="3">Long-chain fatty acid--CoA ligase</fullName>
    </submittedName>
</protein>
<dbReference type="Proteomes" id="UP000422108">
    <property type="component" value="Chromosome"/>
</dbReference>
<dbReference type="Pfam" id="PF00501">
    <property type="entry name" value="AMP-binding"/>
    <property type="match status" value="1"/>
</dbReference>
<dbReference type="RefSeq" id="WP_155313801.1">
    <property type="nucleotide sequence ID" value="NZ_AP021879.1"/>
</dbReference>
<dbReference type="SUPFAM" id="SSF56801">
    <property type="entry name" value="Acetyl-CoA synthetase-like"/>
    <property type="match status" value="1"/>
</dbReference>
<dbReference type="InterPro" id="IPR045851">
    <property type="entry name" value="AMP-bd_C_sf"/>
</dbReference>
<dbReference type="InterPro" id="IPR000873">
    <property type="entry name" value="AMP-dep_synth/lig_dom"/>
</dbReference>
<dbReference type="AlphaFoldDB" id="A0A5K8AKB9"/>
<keyword evidence="3" id="KW-0436">Ligase</keyword>
<dbReference type="Pfam" id="PF13193">
    <property type="entry name" value="AMP-binding_C"/>
    <property type="match status" value="1"/>
</dbReference>
<organism evidence="3 4">
    <name type="scientific">Desulfosarcina ovata subsp. ovata</name>
    <dbReference type="NCBI Taxonomy" id="2752305"/>
    <lineage>
        <taxon>Bacteria</taxon>
        <taxon>Pseudomonadati</taxon>
        <taxon>Thermodesulfobacteriota</taxon>
        <taxon>Desulfobacteria</taxon>
        <taxon>Desulfobacterales</taxon>
        <taxon>Desulfosarcinaceae</taxon>
        <taxon>Desulfosarcina</taxon>
    </lineage>
</organism>
<dbReference type="PANTHER" id="PTHR43767">
    <property type="entry name" value="LONG-CHAIN-FATTY-ACID--COA LIGASE"/>
    <property type="match status" value="1"/>
</dbReference>
<evidence type="ECO:0000259" key="1">
    <source>
        <dbReference type="Pfam" id="PF00501"/>
    </source>
</evidence>
<dbReference type="GO" id="GO:0016878">
    <property type="term" value="F:acid-thiol ligase activity"/>
    <property type="evidence" value="ECO:0007669"/>
    <property type="project" value="UniProtKB-ARBA"/>
</dbReference>
<accession>A0A5K8AKB9</accession>
<dbReference type="PANTHER" id="PTHR43767:SF1">
    <property type="entry name" value="NONRIBOSOMAL PEPTIDE SYNTHASE PES1 (EUROFUNG)-RELATED"/>
    <property type="match status" value="1"/>
</dbReference>
<dbReference type="InterPro" id="IPR042099">
    <property type="entry name" value="ANL_N_sf"/>
</dbReference>